<reference evidence="1 2" key="1">
    <citation type="journal article" date="2007" name="Nature">
        <title>Evolution of genes and genomes on the Drosophila phylogeny.</title>
        <authorList>
            <consortium name="Drosophila 12 Genomes Consortium"/>
            <person name="Clark A.G."/>
            <person name="Eisen M.B."/>
            <person name="Smith D.R."/>
            <person name="Bergman C.M."/>
            <person name="Oliver B."/>
            <person name="Markow T.A."/>
            <person name="Kaufman T.C."/>
            <person name="Kellis M."/>
            <person name="Gelbart W."/>
            <person name="Iyer V.N."/>
            <person name="Pollard D.A."/>
            <person name="Sackton T.B."/>
            <person name="Larracuente A.M."/>
            <person name="Singh N.D."/>
            <person name="Abad J.P."/>
            <person name="Abt D.N."/>
            <person name="Adryan B."/>
            <person name="Aguade M."/>
            <person name="Akashi H."/>
            <person name="Anderson W.W."/>
            <person name="Aquadro C.F."/>
            <person name="Ardell D.H."/>
            <person name="Arguello R."/>
            <person name="Artieri C.G."/>
            <person name="Barbash D.A."/>
            <person name="Barker D."/>
            <person name="Barsanti P."/>
            <person name="Batterham P."/>
            <person name="Batzoglou S."/>
            <person name="Begun D."/>
            <person name="Bhutkar A."/>
            <person name="Blanco E."/>
            <person name="Bosak S.A."/>
            <person name="Bradley R.K."/>
            <person name="Brand A.D."/>
            <person name="Brent M.R."/>
            <person name="Brooks A.N."/>
            <person name="Brown R.H."/>
            <person name="Butlin R.K."/>
            <person name="Caggese C."/>
            <person name="Calvi B.R."/>
            <person name="Bernardo de Carvalho A."/>
            <person name="Caspi A."/>
            <person name="Castrezana S."/>
            <person name="Celniker S.E."/>
            <person name="Chang J.L."/>
            <person name="Chapple C."/>
            <person name="Chatterji S."/>
            <person name="Chinwalla A."/>
            <person name="Civetta A."/>
            <person name="Clifton S.W."/>
            <person name="Comeron J.M."/>
            <person name="Costello J.C."/>
            <person name="Coyne J.A."/>
            <person name="Daub J."/>
            <person name="David R.G."/>
            <person name="Delcher A.L."/>
            <person name="Delehaunty K."/>
            <person name="Do C.B."/>
            <person name="Ebling H."/>
            <person name="Edwards K."/>
            <person name="Eickbush T."/>
            <person name="Evans J.D."/>
            <person name="Filipski A."/>
            <person name="Findeiss S."/>
            <person name="Freyhult E."/>
            <person name="Fulton L."/>
            <person name="Fulton R."/>
            <person name="Garcia A.C."/>
            <person name="Gardiner A."/>
            <person name="Garfield D.A."/>
            <person name="Garvin B.E."/>
            <person name="Gibson G."/>
            <person name="Gilbert D."/>
            <person name="Gnerre S."/>
            <person name="Godfrey J."/>
            <person name="Good R."/>
            <person name="Gotea V."/>
            <person name="Gravely B."/>
            <person name="Greenberg A.J."/>
            <person name="Griffiths-Jones S."/>
            <person name="Gross S."/>
            <person name="Guigo R."/>
            <person name="Gustafson E.A."/>
            <person name="Haerty W."/>
            <person name="Hahn M.W."/>
            <person name="Halligan D.L."/>
            <person name="Halpern A.L."/>
            <person name="Halter G.M."/>
            <person name="Han M.V."/>
            <person name="Heger A."/>
            <person name="Hillier L."/>
            <person name="Hinrichs A.S."/>
            <person name="Holmes I."/>
            <person name="Hoskins R.A."/>
            <person name="Hubisz M.J."/>
            <person name="Hultmark D."/>
            <person name="Huntley M.A."/>
            <person name="Jaffe D.B."/>
            <person name="Jagadeeshan S."/>
            <person name="Jeck W.R."/>
            <person name="Johnson J."/>
            <person name="Jones C.D."/>
            <person name="Jordan W.C."/>
            <person name="Karpen G.H."/>
            <person name="Kataoka E."/>
            <person name="Keightley P.D."/>
            <person name="Kheradpour P."/>
            <person name="Kirkness E.F."/>
            <person name="Koerich L.B."/>
            <person name="Kristiansen K."/>
            <person name="Kudrna D."/>
            <person name="Kulathinal R.J."/>
            <person name="Kumar S."/>
            <person name="Kwok R."/>
            <person name="Lander E."/>
            <person name="Langley C.H."/>
            <person name="Lapoint R."/>
            <person name="Lazzaro B.P."/>
            <person name="Lee S.J."/>
            <person name="Levesque L."/>
            <person name="Li R."/>
            <person name="Lin C.F."/>
            <person name="Lin M.F."/>
            <person name="Lindblad-Toh K."/>
            <person name="Llopart A."/>
            <person name="Long M."/>
            <person name="Low L."/>
            <person name="Lozovsky E."/>
            <person name="Lu J."/>
            <person name="Luo M."/>
            <person name="Machado C.A."/>
            <person name="Makalowski W."/>
            <person name="Marzo M."/>
            <person name="Matsuda M."/>
            <person name="Matzkin L."/>
            <person name="McAllister B."/>
            <person name="McBride C.S."/>
            <person name="McKernan B."/>
            <person name="McKernan K."/>
            <person name="Mendez-Lago M."/>
            <person name="Minx P."/>
            <person name="Mollenhauer M.U."/>
            <person name="Montooth K."/>
            <person name="Mount S.M."/>
            <person name="Mu X."/>
            <person name="Myers E."/>
            <person name="Negre B."/>
            <person name="Newfeld S."/>
            <person name="Nielsen R."/>
            <person name="Noor M.A."/>
            <person name="O'Grady P."/>
            <person name="Pachter L."/>
            <person name="Papaceit M."/>
            <person name="Parisi M.J."/>
            <person name="Parisi M."/>
            <person name="Parts L."/>
            <person name="Pedersen J.S."/>
            <person name="Pesole G."/>
            <person name="Phillippy A.M."/>
            <person name="Ponting C.P."/>
            <person name="Pop M."/>
            <person name="Porcelli D."/>
            <person name="Powell J.R."/>
            <person name="Prohaska S."/>
            <person name="Pruitt K."/>
            <person name="Puig M."/>
            <person name="Quesneville H."/>
            <person name="Ram K.R."/>
            <person name="Rand D."/>
            <person name="Rasmussen M.D."/>
            <person name="Reed L.K."/>
            <person name="Reenan R."/>
            <person name="Reily A."/>
            <person name="Remington K.A."/>
            <person name="Rieger T.T."/>
            <person name="Ritchie M.G."/>
            <person name="Robin C."/>
            <person name="Rogers Y.H."/>
            <person name="Rohde C."/>
            <person name="Rozas J."/>
            <person name="Rubenfield M.J."/>
            <person name="Ruiz A."/>
            <person name="Russo S."/>
            <person name="Salzberg S.L."/>
            <person name="Sanchez-Gracia A."/>
            <person name="Saranga D.J."/>
            <person name="Sato H."/>
            <person name="Schaeffer S.W."/>
            <person name="Schatz M.C."/>
            <person name="Schlenke T."/>
            <person name="Schwartz R."/>
            <person name="Segarra C."/>
            <person name="Singh R.S."/>
            <person name="Sirot L."/>
            <person name="Sirota M."/>
            <person name="Sisneros N.B."/>
            <person name="Smith C.D."/>
            <person name="Smith T.F."/>
            <person name="Spieth J."/>
            <person name="Stage D.E."/>
            <person name="Stark A."/>
            <person name="Stephan W."/>
            <person name="Strausberg R.L."/>
            <person name="Strempel S."/>
            <person name="Sturgill D."/>
            <person name="Sutton G."/>
            <person name="Sutton G.G."/>
            <person name="Tao W."/>
            <person name="Teichmann S."/>
            <person name="Tobari Y.N."/>
            <person name="Tomimura Y."/>
            <person name="Tsolas J.M."/>
            <person name="Valente V.L."/>
            <person name="Venter E."/>
            <person name="Venter J.C."/>
            <person name="Vicario S."/>
            <person name="Vieira F.G."/>
            <person name="Vilella A.J."/>
            <person name="Villasante A."/>
            <person name="Walenz B."/>
            <person name="Wang J."/>
            <person name="Wasserman M."/>
            <person name="Watts T."/>
            <person name="Wilson D."/>
            <person name="Wilson R.K."/>
            <person name="Wing R.A."/>
            <person name="Wolfner M.F."/>
            <person name="Wong A."/>
            <person name="Wong G.K."/>
            <person name="Wu C.I."/>
            <person name="Wu G."/>
            <person name="Yamamoto D."/>
            <person name="Yang H.P."/>
            <person name="Yang S.P."/>
            <person name="Yorke J.A."/>
            <person name="Yoshida K."/>
            <person name="Zdobnov E."/>
            <person name="Zhang P."/>
            <person name="Zhang Y."/>
            <person name="Zimin A.V."/>
            <person name="Baldwin J."/>
            <person name="Abdouelleil A."/>
            <person name="Abdulkadir J."/>
            <person name="Abebe A."/>
            <person name="Abera B."/>
            <person name="Abreu J."/>
            <person name="Acer S.C."/>
            <person name="Aftuck L."/>
            <person name="Alexander A."/>
            <person name="An P."/>
            <person name="Anderson E."/>
            <person name="Anderson S."/>
            <person name="Arachi H."/>
            <person name="Azer M."/>
            <person name="Bachantsang P."/>
            <person name="Barry A."/>
            <person name="Bayul T."/>
            <person name="Berlin A."/>
            <person name="Bessette D."/>
            <person name="Bloom T."/>
            <person name="Blye J."/>
            <person name="Boguslavskiy L."/>
            <person name="Bonnet C."/>
            <person name="Boukhgalter B."/>
            <person name="Bourzgui I."/>
            <person name="Brown A."/>
            <person name="Cahill P."/>
            <person name="Channer S."/>
            <person name="Cheshatsang Y."/>
            <person name="Chuda L."/>
            <person name="Citroen M."/>
            <person name="Collymore A."/>
            <person name="Cooke P."/>
            <person name="Costello M."/>
            <person name="D'Aco K."/>
            <person name="Daza R."/>
            <person name="De Haan G."/>
            <person name="DeGray S."/>
            <person name="DeMaso C."/>
            <person name="Dhargay N."/>
            <person name="Dooley K."/>
            <person name="Dooley E."/>
            <person name="Doricent M."/>
            <person name="Dorje P."/>
            <person name="Dorjee K."/>
            <person name="Dupes A."/>
            <person name="Elong R."/>
            <person name="Falk J."/>
            <person name="Farina A."/>
            <person name="Faro S."/>
            <person name="Ferguson D."/>
            <person name="Fisher S."/>
            <person name="Foley C.D."/>
            <person name="Franke A."/>
            <person name="Friedrich D."/>
            <person name="Gadbois L."/>
            <person name="Gearin G."/>
            <person name="Gearin C.R."/>
            <person name="Giannoukos G."/>
            <person name="Goode T."/>
            <person name="Graham J."/>
            <person name="Grandbois E."/>
            <person name="Grewal S."/>
            <person name="Gyaltsen K."/>
            <person name="Hafez N."/>
            <person name="Hagos B."/>
            <person name="Hall J."/>
            <person name="Henson C."/>
            <person name="Hollinger A."/>
            <person name="Honan T."/>
            <person name="Huard M.D."/>
            <person name="Hughes L."/>
            <person name="Hurhula B."/>
            <person name="Husby M.E."/>
            <person name="Kamat A."/>
            <person name="Kanga B."/>
            <person name="Kashin S."/>
            <person name="Khazanovich D."/>
            <person name="Kisner P."/>
            <person name="Lance K."/>
            <person name="Lara M."/>
            <person name="Lee W."/>
            <person name="Lennon N."/>
            <person name="Letendre F."/>
            <person name="LeVine R."/>
            <person name="Lipovsky A."/>
            <person name="Liu X."/>
            <person name="Liu J."/>
            <person name="Liu S."/>
            <person name="Lokyitsang T."/>
            <person name="Lokyitsang Y."/>
            <person name="Lubonja R."/>
            <person name="Lui A."/>
            <person name="MacDonald P."/>
            <person name="Magnisalis V."/>
            <person name="Maru K."/>
            <person name="Matthews C."/>
            <person name="McCusker W."/>
            <person name="McDonough S."/>
            <person name="Mehta T."/>
            <person name="Meldrim J."/>
            <person name="Meneus L."/>
            <person name="Mihai O."/>
            <person name="Mihalev A."/>
            <person name="Mihova T."/>
            <person name="Mittelman R."/>
            <person name="Mlenga V."/>
            <person name="Montmayeur A."/>
            <person name="Mulrain L."/>
            <person name="Navidi A."/>
            <person name="Naylor J."/>
            <person name="Negash T."/>
            <person name="Nguyen T."/>
            <person name="Nguyen N."/>
            <person name="Nicol R."/>
            <person name="Norbu C."/>
            <person name="Norbu N."/>
            <person name="Novod N."/>
            <person name="O'Neill B."/>
            <person name="Osman S."/>
            <person name="Markiewicz E."/>
            <person name="Oyono O.L."/>
            <person name="Patti C."/>
            <person name="Phunkhang P."/>
            <person name="Pierre F."/>
            <person name="Priest M."/>
            <person name="Raghuraman S."/>
            <person name="Rege F."/>
            <person name="Reyes R."/>
            <person name="Rise C."/>
            <person name="Rogov P."/>
            <person name="Ross K."/>
            <person name="Ryan E."/>
            <person name="Settipalli S."/>
            <person name="Shea T."/>
            <person name="Sherpa N."/>
            <person name="Shi L."/>
            <person name="Shih D."/>
            <person name="Sparrow T."/>
            <person name="Spaulding J."/>
            <person name="Stalker J."/>
            <person name="Stange-Thomann N."/>
            <person name="Stavropoulos S."/>
            <person name="Stone C."/>
            <person name="Strader C."/>
            <person name="Tesfaye S."/>
            <person name="Thomson T."/>
            <person name="Thoulutsang Y."/>
            <person name="Thoulutsang D."/>
            <person name="Topham K."/>
            <person name="Topping I."/>
            <person name="Tsamla T."/>
            <person name="Vassiliev H."/>
            <person name="Vo A."/>
            <person name="Wangchuk T."/>
            <person name="Wangdi T."/>
            <person name="Weiand M."/>
            <person name="Wilkinson J."/>
            <person name="Wilson A."/>
            <person name="Yadav S."/>
            <person name="Young G."/>
            <person name="Yu Q."/>
            <person name="Zembek L."/>
            <person name="Zhong D."/>
            <person name="Zimmer A."/>
            <person name="Zwirko Z."/>
            <person name="Jaffe D.B."/>
            <person name="Alvarez P."/>
            <person name="Brockman W."/>
            <person name="Butler J."/>
            <person name="Chin C."/>
            <person name="Gnerre S."/>
            <person name="Grabherr M."/>
            <person name="Kleber M."/>
            <person name="Mauceli E."/>
            <person name="MacCallum I."/>
        </authorList>
    </citation>
    <scope>NUCLEOTIDE SEQUENCE [LARGE SCALE GENOMIC DNA]</scope>
    <source>
        <strain evidence="2">Tucson 14030-0811.24</strain>
    </source>
</reference>
<dbReference type="EMBL" id="CH964154">
    <property type="protein sequence ID" value="EDW79746.2"/>
    <property type="molecule type" value="Genomic_DNA"/>
</dbReference>
<keyword evidence="2" id="KW-1185">Reference proteome</keyword>
<dbReference type="OrthoDB" id="6161911at2759"/>
<accession>B4N5V7</accession>
<dbReference type="AlphaFoldDB" id="B4N5V7"/>
<dbReference type="Proteomes" id="UP000007798">
    <property type="component" value="Unassembled WGS sequence"/>
</dbReference>
<proteinExistence type="predicted"/>
<dbReference type="InParanoid" id="B4N5V7"/>
<organism evidence="1 2">
    <name type="scientific">Drosophila willistoni</name>
    <name type="common">Fruit fly</name>
    <dbReference type="NCBI Taxonomy" id="7260"/>
    <lineage>
        <taxon>Eukaryota</taxon>
        <taxon>Metazoa</taxon>
        <taxon>Ecdysozoa</taxon>
        <taxon>Arthropoda</taxon>
        <taxon>Hexapoda</taxon>
        <taxon>Insecta</taxon>
        <taxon>Pterygota</taxon>
        <taxon>Neoptera</taxon>
        <taxon>Endopterygota</taxon>
        <taxon>Diptera</taxon>
        <taxon>Brachycera</taxon>
        <taxon>Muscomorpha</taxon>
        <taxon>Ephydroidea</taxon>
        <taxon>Drosophilidae</taxon>
        <taxon>Drosophila</taxon>
        <taxon>Sophophora</taxon>
    </lineage>
</organism>
<dbReference type="eggNOG" id="ENOG502TD78">
    <property type="taxonomic scope" value="Eukaryota"/>
</dbReference>
<name>B4N5V7_DROWI</name>
<dbReference type="GO" id="GO:0045271">
    <property type="term" value="C:respiratory chain complex I"/>
    <property type="evidence" value="ECO:0007669"/>
    <property type="project" value="InterPro"/>
</dbReference>
<evidence type="ECO:0000313" key="1">
    <source>
        <dbReference type="EMBL" id="EDW79746.2"/>
    </source>
</evidence>
<dbReference type="InterPro" id="IPR026193">
    <property type="entry name" value="NDUFV3"/>
</dbReference>
<evidence type="ECO:0000313" key="2">
    <source>
        <dbReference type="Proteomes" id="UP000007798"/>
    </source>
</evidence>
<protein>
    <submittedName>
        <fullName evidence="1">Uncharacterized protein</fullName>
    </submittedName>
</protein>
<dbReference type="GO" id="GO:0005739">
    <property type="term" value="C:mitochondrion"/>
    <property type="evidence" value="ECO:0007669"/>
    <property type="project" value="InterPro"/>
</dbReference>
<sequence>MFSVPLFIPLTAFRKVDKNETLGPKAGKYATYKNPEIFAYHRYSYYDLKKAANDVKLCTMESKLNKKENN</sequence>
<gene>
    <name evidence="1" type="primary">Dwil\GK17948</name>
    <name evidence="1" type="ORF">Dwil_GK17948</name>
</gene>
<dbReference type="Pfam" id="PF15880">
    <property type="entry name" value="NDUFV3"/>
    <property type="match status" value="1"/>
</dbReference>
<dbReference type="HOGENOM" id="CLU_1995021_0_0_1"/>